<dbReference type="AlphaFoldDB" id="A0A1I1VKZ4"/>
<sequence length="1089" mass="120901">MFIFVDLTILTDKGFSRQRETLCMLFAVVGLTLFLSSFQVTAQSTSVKTTQDPTSVNVSVMKAMQWRNIGPFRGGRSVAVAGHPTERLVFYMGTTGGGVWKTENGGITWQNISDGFFKTGSVGAIALAKSNPNIIYVGMGEHTLRGNLAHGDGMYKSTDAGKTWTHIGLADTYHIGSVIVDPTNPDIVYVAALGHAFGPNEERGVFRTTDGGKSWQKVLYKNPNVGAIDLTIDPANPKTLYASTFEFRRFPWGVRSAGPGAGIHKSTDGGTTWTDITRNKGLPTGTNRGRIGLALSPSKPDRIWAIIEAENEQTGVYRTDDAGATWQVVSQFADLFQRPWYYHHLAADPKDPETLWVLNIDMWKSSDGGKTYKKVDPPHGDNHQLWIDPNDTKRMVQANDGGGTVTFDGGNSWSTIYNQPTAQMYHVITDNKFPYRVYGAQQDNSTISVPSRSDYGAIYPNENYDVGGGESGYIAFDKNDPSMIFAANHHWLTRLNQKTNQLKDVSVIPDDMYGYGSADLAYRFQWTYPVLVSPHNPKILYATSQYVHRSTDQGASWQVISPNLSRSDPATLEKTPTLDDQSIGKDWGPIKRDNTGVEWYGTIFALAESPKKAGVLWSGSDDGYVQLSQDNGKTWKNVTPKDMPAFARISIIDPSPHDPATAYVAALKYKQDDFHPYVYKTSDYGKTWAKITQGIPDDDFVRVVREDPKRRGLLYAGSEKGMYVSFNDGGRWQSLQLNLPVVPIHDLAIQDNDLVAATHGRSFWILDDLTILHQLTDDVQKSAVHLFKPRPTVRFKAGLDPAIKPVPNGSTELGKNPPNGVKVVYYLPEKPKGQILLDFFDSSGLLIKSYKSAVPSTTTPQAISATTPKDSSGLAEMRQPKAPARKETMLPAEAGGNAFVWEDMRYPDPIALPNSVTHGRARGPLAMPGTYKAQLTVDGKTYVQNFEISKDPRIETTPAEFKEQFDMLIKIRERLNELRNGVLTIRQMRQQLDSTGRSDDQSIRELNDKLLRIEDALYQFRAKANQDLTNHPVRLNTKFTALGGFVESDDSKPTRQQIDQYNSLSKSLAEQLKALNALKPAIQSKRRPN</sequence>
<keyword evidence="3" id="KW-0472">Membrane</keyword>
<dbReference type="InterPro" id="IPR052025">
    <property type="entry name" value="Xyloglucanase_GH74"/>
</dbReference>
<keyword evidence="1" id="KW-0677">Repeat</keyword>
<organism evidence="5 6">
    <name type="scientific">Spirosoma endophyticum</name>
    <dbReference type="NCBI Taxonomy" id="662367"/>
    <lineage>
        <taxon>Bacteria</taxon>
        <taxon>Pseudomonadati</taxon>
        <taxon>Bacteroidota</taxon>
        <taxon>Cytophagia</taxon>
        <taxon>Cytophagales</taxon>
        <taxon>Cytophagaceae</taxon>
        <taxon>Spirosoma</taxon>
    </lineage>
</organism>
<dbReference type="GO" id="GO:0010411">
    <property type="term" value="P:xyloglucan metabolic process"/>
    <property type="evidence" value="ECO:0007669"/>
    <property type="project" value="TreeGrafter"/>
</dbReference>
<proteinExistence type="predicted"/>
<evidence type="ECO:0000256" key="3">
    <source>
        <dbReference type="SAM" id="Phobius"/>
    </source>
</evidence>
<feature type="region of interest" description="Disordered" evidence="2">
    <location>
        <begin position="857"/>
        <end position="876"/>
    </location>
</feature>
<accession>A0A1I1VKZ4</accession>
<reference evidence="5 6" key="1">
    <citation type="submission" date="2016-10" db="EMBL/GenBank/DDBJ databases">
        <authorList>
            <person name="de Groot N.N."/>
        </authorList>
    </citation>
    <scope>NUCLEOTIDE SEQUENCE [LARGE SCALE GENOMIC DNA]</scope>
    <source>
        <strain evidence="5 6">DSM 26130</strain>
    </source>
</reference>
<keyword evidence="3" id="KW-0812">Transmembrane</keyword>
<name>A0A1I1VKZ4_9BACT</name>
<feature type="region of interest" description="Disordered" evidence="2">
    <location>
        <begin position="261"/>
        <end position="281"/>
    </location>
</feature>
<dbReference type="EMBL" id="FOLQ01000007">
    <property type="protein sequence ID" value="SFD83484.1"/>
    <property type="molecule type" value="Genomic_DNA"/>
</dbReference>
<dbReference type="STRING" id="662367.SAMN05216167_107229"/>
<evidence type="ECO:0000259" key="4">
    <source>
        <dbReference type="Pfam" id="PF15902"/>
    </source>
</evidence>
<evidence type="ECO:0000313" key="6">
    <source>
        <dbReference type="Proteomes" id="UP000198598"/>
    </source>
</evidence>
<evidence type="ECO:0000256" key="1">
    <source>
        <dbReference type="ARBA" id="ARBA00022737"/>
    </source>
</evidence>
<evidence type="ECO:0000256" key="2">
    <source>
        <dbReference type="SAM" id="MobiDB-lite"/>
    </source>
</evidence>
<keyword evidence="6" id="KW-1185">Reference proteome</keyword>
<dbReference type="InterPro" id="IPR015943">
    <property type="entry name" value="WD40/YVTN_repeat-like_dom_sf"/>
</dbReference>
<dbReference type="InterPro" id="IPR031778">
    <property type="entry name" value="Sortilin_N"/>
</dbReference>
<dbReference type="PANTHER" id="PTHR43739">
    <property type="entry name" value="XYLOGLUCANASE (EUROFUNG)"/>
    <property type="match status" value="1"/>
</dbReference>
<dbReference type="PANTHER" id="PTHR43739:SF5">
    <property type="entry name" value="EXO-ALPHA-SIALIDASE"/>
    <property type="match status" value="1"/>
</dbReference>
<dbReference type="Gene3D" id="2.130.10.10">
    <property type="entry name" value="YVTN repeat-like/Quinoprotein amine dehydrogenase"/>
    <property type="match status" value="4"/>
</dbReference>
<feature type="domain" description="Sortilin N-terminal" evidence="4">
    <location>
        <begin position="154"/>
        <end position="279"/>
    </location>
</feature>
<dbReference type="CDD" id="cd15482">
    <property type="entry name" value="Sialidase_non-viral"/>
    <property type="match status" value="2"/>
</dbReference>
<protein>
    <submittedName>
        <fullName evidence="5">Sortilin, neurotensin receptor 3</fullName>
    </submittedName>
</protein>
<dbReference type="Proteomes" id="UP000198598">
    <property type="component" value="Unassembled WGS sequence"/>
</dbReference>
<evidence type="ECO:0000313" key="5">
    <source>
        <dbReference type="EMBL" id="SFD83484.1"/>
    </source>
</evidence>
<feature type="compositionally biased region" description="Polar residues" evidence="2">
    <location>
        <begin position="857"/>
        <end position="870"/>
    </location>
</feature>
<dbReference type="SUPFAM" id="SSF110296">
    <property type="entry name" value="Oligoxyloglucan reducing end-specific cellobiohydrolase"/>
    <property type="match status" value="3"/>
</dbReference>
<dbReference type="Pfam" id="PF15902">
    <property type="entry name" value="Sortilin-Vps10"/>
    <property type="match status" value="1"/>
</dbReference>
<keyword evidence="3" id="KW-1133">Transmembrane helix</keyword>
<gene>
    <name evidence="5" type="ORF">SAMN05216167_107229</name>
</gene>
<keyword evidence="5" id="KW-0675">Receptor</keyword>
<feature type="transmembrane region" description="Helical" evidence="3">
    <location>
        <begin position="21"/>
        <end position="40"/>
    </location>
</feature>